<keyword evidence="2" id="KW-1185">Reference proteome</keyword>
<organism evidence="1 2">
    <name type="scientific">Vaccinium darrowii</name>
    <dbReference type="NCBI Taxonomy" id="229202"/>
    <lineage>
        <taxon>Eukaryota</taxon>
        <taxon>Viridiplantae</taxon>
        <taxon>Streptophyta</taxon>
        <taxon>Embryophyta</taxon>
        <taxon>Tracheophyta</taxon>
        <taxon>Spermatophyta</taxon>
        <taxon>Magnoliopsida</taxon>
        <taxon>eudicotyledons</taxon>
        <taxon>Gunneridae</taxon>
        <taxon>Pentapetalae</taxon>
        <taxon>asterids</taxon>
        <taxon>Ericales</taxon>
        <taxon>Ericaceae</taxon>
        <taxon>Vaccinioideae</taxon>
        <taxon>Vaccinieae</taxon>
        <taxon>Vaccinium</taxon>
    </lineage>
</organism>
<proteinExistence type="predicted"/>
<comment type="caution">
    <text evidence="1">The sequence shown here is derived from an EMBL/GenBank/DDBJ whole genome shotgun (WGS) entry which is preliminary data.</text>
</comment>
<dbReference type="Proteomes" id="UP000828048">
    <property type="component" value="Chromosome 3"/>
</dbReference>
<dbReference type="EMBL" id="CM037153">
    <property type="protein sequence ID" value="KAH7858654.1"/>
    <property type="molecule type" value="Genomic_DNA"/>
</dbReference>
<accession>A0ACB7YZF9</accession>
<reference evidence="1 2" key="1">
    <citation type="journal article" date="2021" name="Hortic Res">
        <title>High-quality reference genome and annotation aids understanding of berry development for evergreen blueberry (Vaccinium darrowii).</title>
        <authorList>
            <person name="Yu J."/>
            <person name="Hulse-Kemp A.M."/>
            <person name="Babiker E."/>
            <person name="Staton M."/>
        </authorList>
    </citation>
    <scope>NUCLEOTIDE SEQUENCE [LARGE SCALE GENOMIC DNA]</scope>
    <source>
        <strain evidence="2">cv. NJ 8807/NJ 8810</strain>
        <tissue evidence="1">Young leaf</tissue>
    </source>
</reference>
<sequence>MQDIHPIGGGGGGRFFGGGGGGVDRRLRPNIHQNHQSLKCPRCDSLNTKFCYYNNYNLSQPRHFCKSCRRYWTKGGVLRNVPVGGGCRKTKRSKPKPSSSKNKSNSRSSSESSSLTASTTATKPPLATPTATASCSTSTPSTLLNFPDSRFFNFPQVDQSTDGGVFTEIGSFTSMMTSTNDHSFLGFNVGGISGTDYRLQRENEGTVVRDESSEHQWDQQQQKMEELSAGFLDRTAPIDLPGMENRGCNGEVGALDWGGGGDQAMFDLTGTVDHAYWSQTQWPDNDHSLYLP</sequence>
<evidence type="ECO:0000313" key="2">
    <source>
        <dbReference type="Proteomes" id="UP000828048"/>
    </source>
</evidence>
<evidence type="ECO:0000313" key="1">
    <source>
        <dbReference type="EMBL" id="KAH7858654.1"/>
    </source>
</evidence>
<gene>
    <name evidence="1" type="ORF">Vadar_026344</name>
</gene>
<protein>
    <submittedName>
        <fullName evidence="1">Uncharacterized protein</fullName>
    </submittedName>
</protein>
<name>A0ACB7YZF9_9ERIC</name>